<evidence type="ECO:0000256" key="6">
    <source>
        <dbReference type="ARBA" id="ARBA00023244"/>
    </source>
</evidence>
<sequence length="454" mass="49779">MNLIKDTETAAEELAAHPTSKPDISREKSAELYEKAKAYFPGGVNSPVRAFKSVYGTPLFIQKGDGCRIWDADGNGFIDFCCSWGPLILGHNHPHVREKVTETMQNGMSFGAPTALENELAELILKHNKYIQKLRFVSSGTEAVMSAIRLARGYTKRDKILKFEGCYHGHVDSLLVKAGSGLVTFGETSSAGVPKSFADETIVVPLNDREALKLAFEEFKDQIAAVIIEPVPANNGLLLQEKEFLKYLREICTVNKALLIFDEVISGFRLGFEGASGFYQIKPDIITYGKIIGGGLPVGAYGSSAEIMSNISPEGSVYQAGTLSGNPVAMSAGIAQLSELAKPGFYEELNAKAAAFANAIQQYATEKGFKLKVFHVGSIFWFAFTDQESIRRADEIDASSMEKFKLFHRELLNRGIYIGPSGYEVGFVSSVHTKDDLEKAKLAIFESLDFVFKN</sequence>
<evidence type="ECO:0000256" key="3">
    <source>
        <dbReference type="ARBA" id="ARBA00008981"/>
    </source>
</evidence>
<comment type="catalytic activity">
    <reaction evidence="7">
        <text>(S)-4-amino-5-oxopentanoate = 5-aminolevulinate</text>
        <dbReference type="Rhea" id="RHEA:14265"/>
        <dbReference type="ChEBI" id="CHEBI:57501"/>
        <dbReference type="ChEBI" id="CHEBI:356416"/>
        <dbReference type="EC" id="5.4.3.8"/>
    </reaction>
</comment>
<dbReference type="NCBIfam" id="TIGR00713">
    <property type="entry name" value="hemL"/>
    <property type="match status" value="1"/>
</dbReference>
<dbReference type="PROSITE" id="PS00600">
    <property type="entry name" value="AA_TRANSFER_CLASS_3"/>
    <property type="match status" value="1"/>
</dbReference>
<comment type="subunit">
    <text evidence="7">Homodimer.</text>
</comment>
<dbReference type="SUPFAM" id="SSF53383">
    <property type="entry name" value="PLP-dependent transferases"/>
    <property type="match status" value="1"/>
</dbReference>
<dbReference type="Gene3D" id="3.40.640.10">
    <property type="entry name" value="Type I PLP-dependent aspartate aminotransferase-like (Major domain)"/>
    <property type="match status" value="1"/>
</dbReference>
<gene>
    <name evidence="7 8" type="primary">hemL</name>
    <name evidence="8" type="ORF">GO621_03425</name>
</gene>
<dbReference type="GO" id="GO:0008483">
    <property type="term" value="F:transaminase activity"/>
    <property type="evidence" value="ECO:0007669"/>
    <property type="project" value="InterPro"/>
</dbReference>
<name>A0A7K1STE2_9SPHI</name>
<dbReference type="FunFam" id="3.40.640.10:FF:000021">
    <property type="entry name" value="Glutamate-1-semialdehyde 2,1-aminomutase"/>
    <property type="match status" value="1"/>
</dbReference>
<accession>A0A7K1STE2</accession>
<dbReference type="HAMAP" id="MF_00375">
    <property type="entry name" value="HemL_aminotrans_3"/>
    <property type="match status" value="1"/>
</dbReference>
<keyword evidence="5 7" id="KW-0413">Isomerase</keyword>
<evidence type="ECO:0000313" key="8">
    <source>
        <dbReference type="EMBL" id="MVN20583.1"/>
    </source>
</evidence>
<organism evidence="8 9">
    <name type="scientific">Mucilaginibacter arboris</name>
    <dbReference type="NCBI Taxonomy" id="2682090"/>
    <lineage>
        <taxon>Bacteria</taxon>
        <taxon>Pseudomonadati</taxon>
        <taxon>Bacteroidota</taxon>
        <taxon>Sphingobacteriia</taxon>
        <taxon>Sphingobacteriales</taxon>
        <taxon>Sphingobacteriaceae</taxon>
        <taxon>Mucilaginibacter</taxon>
    </lineage>
</organism>
<dbReference type="EC" id="5.4.3.8" evidence="7"/>
<comment type="caution">
    <text evidence="8">The sequence shown here is derived from an EMBL/GenBank/DDBJ whole genome shotgun (WGS) entry which is preliminary data.</text>
</comment>
<evidence type="ECO:0000256" key="4">
    <source>
        <dbReference type="ARBA" id="ARBA00022898"/>
    </source>
</evidence>
<dbReference type="PANTHER" id="PTHR43713:SF3">
    <property type="entry name" value="GLUTAMATE-1-SEMIALDEHYDE 2,1-AMINOMUTASE 1, CHLOROPLASTIC-RELATED"/>
    <property type="match status" value="1"/>
</dbReference>
<dbReference type="GO" id="GO:0042286">
    <property type="term" value="F:glutamate-1-semialdehyde 2,1-aminomutase activity"/>
    <property type="evidence" value="ECO:0007669"/>
    <property type="project" value="UniProtKB-UniRule"/>
</dbReference>
<evidence type="ECO:0000313" key="9">
    <source>
        <dbReference type="Proteomes" id="UP000462014"/>
    </source>
</evidence>
<dbReference type="GO" id="GO:0005737">
    <property type="term" value="C:cytoplasm"/>
    <property type="evidence" value="ECO:0007669"/>
    <property type="project" value="UniProtKB-SubCell"/>
</dbReference>
<evidence type="ECO:0000256" key="5">
    <source>
        <dbReference type="ARBA" id="ARBA00023235"/>
    </source>
</evidence>
<keyword evidence="6 7" id="KW-0627">Porphyrin biosynthesis</keyword>
<comment type="cofactor">
    <cofactor evidence="1 7">
        <name>pyridoxal 5'-phosphate</name>
        <dbReference type="ChEBI" id="CHEBI:597326"/>
    </cofactor>
</comment>
<dbReference type="EMBL" id="WPIK01000003">
    <property type="protein sequence ID" value="MVN20583.1"/>
    <property type="molecule type" value="Genomic_DNA"/>
</dbReference>
<keyword evidence="9" id="KW-1185">Reference proteome</keyword>
<dbReference type="Gene3D" id="3.90.1150.10">
    <property type="entry name" value="Aspartate Aminotransferase, domain 1"/>
    <property type="match status" value="1"/>
</dbReference>
<dbReference type="NCBIfam" id="NF000818">
    <property type="entry name" value="PRK00062.1"/>
    <property type="match status" value="1"/>
</dbReference>
<dbReference type="GO" id="GO:0030170">
    <property type="term" value="F:pyridoxal phosphate binding"/>
    <property type="evidence" value="ECO:0007669"/>
    <property type="project" value="InterPro"/>
</dbReference>
<keyword evidence="7" id="KW-0963">Cytoplasm</keyword>
<reference evidence="8 9" key="1">
    <citation type="submission" date="2019-12" db="EMBL/GenBank/DDBJ databases">
        <title>Mucilaginibacter sp. HMF7410 genome sequencing and assembly.</title>
        <authorList>
            <person name="Kang H."/>
            <person name="Cha I."/>
            <person name="Kim H."/>
            <person name="Joh K."/>
        </authorList>
    </citation>
    <scope>NUCLEOTIDE SEQUENCE [LARGE SCALE GENOMIC DNA]</scope>
    <source>
        <strain evidence="8 9">HMF7410</strain>
    </source>
</reference>
<dbReference type="PANTHER" id="PTHR43713">
    <property type="entry name" value="GLUTAMATE-1-SEMIALDEHYDE 2,1-AMINOMUTASE"/>
    <property type="match status" value="1"/>
</dbReference>
<dbReference type="InterPro" id="IPR004639">
    <property type="entry name" value="4pyrrol_synth_GluAld_NH2Trfase"/>
</dbReference>
<comment type="subcellular location">
    <subcellularLocation>
        <location evidence="7">Cytoplasm</location>
    </subcellularLocation>
</comment>
<dbReference type="InterPro" id="IPR049704">
    <property type="entry name" value="Aminotrans_3_PPA_site"/>
</dbReference>
<dbReference type="InterPro" id="IPR015424">
    <property type="entry name" value="PyrdxlP-dep_Trfase"/>
</dbReference>
<keyword evidence="4 7" id="KW-0663">Pyridoxal phosphate</keyword>
<comment type="pathway">
    <text evidence="2">Porphyrin-containing compound metabolism; protoporphyrin-IX biosynthesis; 5-aminolevulinate from L-glutamyl-tRNA(Glu): step 2/2.</text>
</comment>
<dbReference type="CDD" id="cd00610">
    <property type="entry name" value="OAT_like"/>
    <property type="match status" value="1"/>
</dbReference>
<dbReference type="InterPro" id="IPR015422">
    <property type="entry name" value="PyrdxlP-dep_Trfase_small"/>
</dbReference>
<protein>
    <recommendedName>
        <fullName evidence="7">Glutamate-1-semialdehyde 2,1-aminomutase</fullName>
        <shortName evidence="7">GSA</shortName>
        <ecNumber evidence="7">5.4.3.8</ecNumber>
    </recommendedName>
    <alternativeName>
        <fullName evidence="7">Glutamate-1-semialdehyde aminotransferase</fullName>
        <shortName evidence="7">GSA-AT</shortName>
    </alternativeName>
</protein>
<dbReference type="InterPro" id="IPR005814">
    <property type="entry name" value="Aminotrans_3"/>
</dbReference>
<comment type="similarity">
    <text evidence="3 7">Belongs to the class-III pyridoxal-phosphate-dependent aminotransferase family. HemL subfamily.</text>
</comment>
<evidence type="ECO:0000256" key="2">
    <source>
        <dbReference type="ARBA" id="ARBA00004819"/>
    </source>
</evidence>
<evidence type="ECO:0000256" key="1">
    <source>
        <dbReference type="ARBA" id="ARBA00001933"/>
    </source>
</evidence>
<dbReference type="RefSeq" id="WP_157564214.1">
    <property type="nucleotide sequence ID" value="NZ_WPIK01000003.1"/>
</dbReference>
<dbReference type="Pfam" id="PF00202">
    <property type="entry name" value="Aminotran_3"/>
    <property type="match status" value="1"/>
</dbReference>
<proteinExistence type="inferred from homology"/>
<feature type="modified residue" description="N6-(pyridoxal phosphate)lysine" evidence="7">
    <location>
        <position position="290"/>
    </location>
</feature>
<dbReference type="GO" id="GO:0006782">
    <property type="term" value="P:protoporphyrinogen IX biosynthetic process"/>
    <property type="evidence" value="ECO:0007669"/>
    <property type="project" value="UniProtKB-UniRule"/>
</dbReference>
<evidence type="ECO:0000256" key="7">
    <source>
        <dbReference type="HAMAP-Rule" id="MF_00375"/>
    </source>
</evidence>
<dbReference type="AlphaFoldDB" id="A0A7K1STE2"/>
<dbReference type="Proteomes" id="UP000462014">
    <property type="component" value="Unassembled WGS sequence"/>
</dbReference>
<dbReference type="UniPathway" id="UPA00251">
    <property type="reaction ID" value="UER00317"/>
</dbReference>
<dbReference type="InterPro" id="IPR015421">
    <property type="entry name" value="PyrdxlP-dep_Trfase_major"/>
</dbReference>